<dbReference type="FunFam" id="1.10.3180.10:FF:000001">
    <property type="entry name" value="Ethylene insensitive 3-like 1"/>
    <property type="match status" value="1"/>
</dbReference>
<dbReference type="Gene3D" id="1.10.3180.10">
    <property type="entry name" value="DNA-binding domain of EIN3-like"/>
    <property type="match status" value="2"/>
</dbReference>
<dbReference type="OMA" id="SHYGPPN"/>
<dbReference type="SMR" id="A0A3Q7E856"/>
<evidence type="ECO:0000256" key="3">
    <source>
        <dbReference type="ARBA" id="ARBA00022745"/>
    </source>
</evidence>
<dbReference type="PANTHER" id="PTHR33305:SF23">
    <property type="entry name" value="ETHYLENE INSENSITIVE 3-LIKE 3 PROTEIN"/>
    <property type="match status" value="1"/>
</dbReference>
<organism evidence="7">
    <name type="scientific">Solanum lycopersicum</name>
    <name type="common">Tomato</name>
    <name type="synonym">Lycopersicon esculentum</name>
    <dbReference type="NCBI Taxonomy" id="4081"/>
    <lineage>
        <taxon>Eukaryota</taxon>
        <taxon>Viridiplantae</taxon>
        <taxon>Streptophyta</taxon>
        <taxon>Embryophyta</taxon>
        <taxon>Tracheophyta</taxon>
        <taxon>Spermatophyta</taxon>
        <taxon>Magnoliopsida</taxon>
        <taxon>eudicotyledons</taxon>
        <taxon>Gunneridae</taxon>
        <taxon>Pentapetalae</taxon>
        <taxon>asterids</taxon>
        <taxon>lamiids</taxon>
        <taxon>Solanales</taxon>
        <taxon>Solanaceae</taxon>
        <taxon>Solanoideae</taxon>
        <taxon>Solaneae</taxon>
        <taxon>Solanum</taxon>
        <taxon>Solanum subgen. Lycopersicon</taxon>
    </lineage>
</organism>
<dbReference type="RefSeq" id="XP_019069265.1">
    <property type="nucleotide sequence ID" value="XM_019213720.3"/>
</dbReference>
<evidence type="ECO:0000313" key="7">
    <source>
        <dbReference type="EnsemblPlants" id="Solyc01g006650.2.1"/>
    </source>
</evidence>
<evidence type="ECO:0000256" key="2">
    <source>
        <dbReference type="ARBA" id="ARBA00009416"/>
    </source>
</evidence>
<feature type="compositionally biased region" description="Polar residues" evidence="5">
    <location>
        <begin position="287"/>
        <end position="299"/>
    </location>
</feature>
<dbReference type="GO" id="GO:0003677">
    <property type="term" value="F:DNA binding"/>
    <property type="evidence" value="ECO:0000318"/>
    <property type="project" value="GO_Central"/>
</dbReference>
<keyword evidence="8" id="KW-1185">Reference proteome</keyword>
<dbReference type="InterPro" id="IPR006957">
    <property type="entry name" value="EIN3"/>
</dbReference>
<feature type="region of interest" description="Disordered" evidence="5">
    <location>
        <begin position="287"/>
        <end position="326"/>
    </location>
</feature>
<dbReference type="Proteomes" id="UP000004994">
    <property type="component" value="Chromosome 1"/>
</dbReference>
<dbReference type="OrthoDB" id="2017676at2759"/>
<feature type="region of interest" description="Disordered" evidence="5">
    <location>
        <begin position="342"/>
        <end position="394"/>
    </location>
</feature>
<dbReference type="GO" id="GO:0009873">
    <property type="term" value="P:ethylene-activated signaling pathway"/>
    <property type="evidence" value="ECO:0007669"/>
    <property type="project" value="UniProtKB-KW"/>
</dbReference>
<dbReference type="InterPro" id="IPR023278">
    <property type="entry name" value="Ethylene_insens-like_DNA-bd"/>
</dbReference>
<evidence type="ECO:0000259" key="6">
    <source>
        <dbReference type="Pfam" id="PF04873"/>
    </source>
</evidence>
<dbReference type="FunCoup" id="A0A3Q7E856">
    <property type="interactions" value="1991"/>
</dbReference>
<sequence length="660" mass="73805">MAVMDEIGIDVSSDIEIDDIKCDIAEKDVSDEEIEPKELERRMWKDRVKLKRLKEKQKLAARLAAEKQDNKQVTDQATRKKMSRAQDGILKYMLKLMEVCNARGFVYGIIPDKGKPVSGSSDNIRAWWKEKVKFDKNGLAAIAKYEAECLARGDGVGSQNGNPQSVLEDLQDATLGSLLSSLMQHCDPPQRKYPLEKGISPPWWPTGDEGWWAKMGLPKGQKPPYRKPHDLKKMWKVGVLTAVIKHMSPDIAKIRRLIRKSKSLQDKMTAKESSIWLAVLSREEATLQQAGSENGSSSVEEPVRNRGEKKKPLVSSDSDYDVDITDDGIGSVSYRDERRNHVHPLKAIPQSHQSTEKGDGHHRRRKRARSNPTEKQIQPSQLHGDEHSNTLPDINSSKMLLAGRITSNSLQGNDKSETTNSVENDLEIQSELPLQDSNLSLVPSAHVVRKEDTYIGAGPSFYPMSQNSAVVPYESEMHLENQRSIVQHQFQDTQFHGLQKISGINDGPQISLSHYGPPNNGLQYGPPSSIAHTELQVSEFAQGSQFSNFSQPPVYHSYSSPEFGATHAEPQSHLAHNELHVTPRHSGVGPSLHGSGNDISKVNHHDGKDMFQNNHDRHIDMPFASPLGSPFDLGLDTESHFDNSDYDLDFDKELMSFFAS</sequence>
<reference evidence="7" key="1">
    <citation type="journal article" date="2012" name="Nature">
        <title>The tomato genome sequence provides insights into fleshy fruit evolution.</title>
        <authorList>
            <consortium name="Tomato Genome Consortium"/>
        </authorList>
    </citation>
    <scope>NUCLEOTIDE SEQUENCE [LARGE SCALE GENOMIC DNA]</scope>
    <source>
        <strain evidence="7">cv. Heinz 1706</strain>
    </source>
</reference>
<accession>A0A3Q7E856</accession>
<gene>
    <name evidence="7" type="primary">LOC101249950</name>
</gene>
<evidence type="ECO:0000256" key="5">
    <source>
        <dbReference type="SAM" id="MobiDB-lite"/>
    </source>
</evidence>
<feature type="compositionally biased region" description="Polar residues" evidence="5">
    <location>
        <begin position="370"/>
        <end position="381"/>
    </location>
</feature>
<evidence type="ECO:0000256" key="1">
    <source>
        <dbReference type="ARBA" id="ARBA00004123"/>
    </source>
</evidence>
<dbReference type="InterPro" id="IPR047091">
    <property type="entry name" value="EIN3-like_DNA-bd"/>
</dbReference>
<dbReference type="Pfam" id="PF04873">
    <property type="entry name" value="EIN3_DNA-bd"/>
    <property type="match status" value="1"/>
</dbReference>
<dbReference type="GO" id="GO:0003700">
    <property type="term" value="F:DNA-binding transcription factor activity"/>
    <property type="evidence" value="ECO:0000318"/>
    <property type="project" value="GO_Central"/>
</dbReference>
<dbReference type="KEGG" id="sly:101249950"/>
<dbReference type="RefSeq" id="XP_019069267.1">
    <property type="nucleotide sequence ID" value="XM_019213722.3"/>
</dbReference>
<dbReference type="STRING" id="4081.A0A3Q7E856"/>
<evidence type="ECO:0000256" key="4">
    <source>
        <dbReference type="ARBA" id="ARBA00023242"/>
    </source>
</evidence>
<protein>
    <recommendedName>
        <fullName evidence="6">Ethylene insensitive 3-like DNA-binding domain-containing protein</fullName>
    </recommendedName>
</protein>
<dbReference type="GeneID" id="101249950"/>
<dbReference type="PANTHER" id="PTHR33305">
    <property type="entry name" value="ETHYLENE INSENSITIVE 3-LIKE 2 PROTEIN"/>
    <property type="match status" value="1"/>
</dbReference>
<reference evidence="7" key="2">
    <citation type="submission" date="2019-01" db="UniProtKB">
        <authorList>
            <consortium name="EnsemblPlants"/>
        </authorList>
    </citation>
    <scope>IDENTIFICATION</scope>
    <source>
        <strain evidence="7">cv. Heinz 1706</strain>
    </source>
</reference>
<feature type="domain" description="Ethylene insensitive 3-like DNA-binding" evidence="6">
    <location>
        <begin position="37"/>
        <end position="284"/>
    </location>
</feature>
<keyword evidence="3" id="KW-0936">Ethylene signaling pathway</keyword>
<comment type="similarity">
    <text evidence="2">Belongs to the EIN3 family.</text>
</comment>
<dbReference type="SUPFAM" id="SSF116768">
    <property type="entry name" value="DNA-binding domain of EIN3-like"/>
    <property type="match status" value="1"/>
</dbReference>
<dbReference type="PaxDb" id="4081-Solyc01g006650.1.1"/>
<evidence type="ECO:0000313" key="8">
    <source>
        <dbReference type="Proteomes" id="UP000004994"/>
    </source>
</evidence>
<dbReference type="AlphaFoldDB" id="A0A3Q7E856"/>
<proteinExistence type="inferred from homology"/>
<name>A0A3Q7E856_SOLLC</name>
<dbReference type="GO" id="GO:0005634">
    <property type="term" value="C:nucleus"/>
    <property type="evidence" value="ECO:0007669"/>
    <property type="project" value="UniProtKB-SubCell"/>
</dbReference>
<dbReference type="EnsemblPlants" id="Solyc01g006650.2.1">
    <property type="protein sequence ID" value="Solyc01g006650.2.1"/>
    <property type="gene ID" value="Solyc01g006650.2"/>
</dbReference>
<feature type="compositionally biased region" description="Basic residues" evidence="5">
    <location>
        <begin position="360"/>
        <end position="369"/>
    </location>
</feature>
<keyword evidence="4" id="KW-0539">Nucleus</keyword>
<dbReference type="InParanoid" id="A0A3Q7E856"/>
<comment type="subcellular location">
    <subcellularLocation>
        <location evidence="1">Nucleus</location>
    </subcellularLocation>
</comment>
<dbReference type="Gramene" id="Solyc01g006650.2.1">
    <property type="protein sequence ID" value="Solyc01g006650.2.1"/>
    <property type="gene ID" value="Solyc01g006650.2"/>
</dbReference>